<dbReference type="RefSeq" id="WP_231398665.1">
    <property type="nucleotide sequence ID" value="NZ_BONS01000004.1"/>
</dbReference>
<feature type="domain" description="Aminoglycoside phosphotransferase" evidence="1">
    <location>
        <begin position="94"/>
        <end position="274"/>
    </location>
</feature>
<evidence type="ECO:0000259" key="1">
    <source>
        <dbReference type="Pfam" id="PF01636"/>
    </source>
</evidence>
<dbReference type="Proteomes" id="UP000622552">
    <property type="component" value="Unassembled WGS sequence"/>
</dbReference>
<gene>
    <name evidence="2" type="ORF">IW245_001004</name>
</gene>
<dbReference type="InterPro" id="IPR011009">
    <property type="entry name" value="Kinase-like_dom_sf"/>
</dbReference>
<keyword evidence="3" id="KW-1185">Reference proteome</keyword>
<proteinExistence type="predicted"/>
<dbReference type="InterPro" id="IPR002575">
    <property type="entry name" value="Aminoglycoside_PTrfase"/>
</dbReference>
<dbReference type="SUPFAM" id="SSF56112">
    <property type="entry name" value="Protein kinase-like (PK-like)"/>
    <property type="match status" value="1"/>
</dbReference>
<accession>A0A8J7G822</accession>
<dbReference type="Gene3D" id="3.90.1200.10">
    <property type="match status" value="1"/>
</dbReference>
<name>A0A8J7G822_9ACTN</name>
<protein>
    <recommendedName>
        <fullName evidence="1">Aminoglycoside phosphotransferase domain-containing protein</fullName>
    </recommendedName>
</protein>
<dbReference type="AlphaFoldDB" id="A0A8J7G822"/>
<organism evidence="2 3">
    <name type="scientific">Longispora fulva</name>
    <dbReference type="NCBI Taxonomy" id="619741"/>
    <lineage>
        <taxon>Bacteria</taxon>
        <taxon>Bacillati</taxon>
        <taxon>Actinomycetota</taxon>
        <taxon>Actinomycetes</taxon>
        <taxon>Micromonosporales</taxon>
        <taxon>Micromonosporaceae</taxon>
        <taxon>Longispora</taxon>
    </lineage>
</organism>
<reference evidence="2" key="1">
    <citation type="submission" date="2020-11" db="EMBL/GenBank/DDBJ databases">
        <title>Sequencing the genomes of 1000 actinobacteria strains.</title>
        <authorList>
            <person name="Klenk H.-P."/>
        </authorList>
    </citation>
    <scope>NUCLEOTIDE SEQUENCE</scope>
    <source>
        <strain evidence="2">DSM 45356</strain>
    </source>
</reference>
<dbReference type="Pfam" id="PF01636">
    <property type="entry name" value="APH"/>
    <property type="match status" value="1"/>
</dbReference>
<evidence type="ECO:0000313" key="2">
    <source>
        <dbReference type="EMBL" id="MBG6134810.1"/>
    </source>
</evidence>
<comment type="caution">
    <text evidence="2">The sequence shown here is derived from an EMBL/GenBank/DDBJ whole genome shotgun (WGS) entry which is preliminary data.</text>
</comment>
<sequence length="340" mass="36924">MTTRHRATTLGAHGGHGGTMERGFVEREHVAGVVRAALGQGRHAREVLRLRGGSKKGVYRLVLDDASTVVLYVWHPDENYWPAADEDPADLFAEASGADLFGAAHAQLTALGVRTPSVHLLDRSRAHYPADVAVVEDVRGATLQALLERDPAAAGPTMAKLATALDRMRGSAGTRIGRPAAPGPRDGDCARIVLDRAVRHLAEAAERVAGIAAARDRVAGRLTELAAAVRPRRAYGLVHGELGPDHVLVADDGDPVLIDIEGLMWFDVEWEHVFLRLRFGADYRWLETPDLDPDRLRLYDLAMNLSLVAGPLRLLDGDFPDREFMLDIAGHATRRVLAAL</sequence>
<evidence type="ECO:0000313" key="3">
    <source>
        <dbReference type="Proteomes" id="UP000622552"/>
    </source>
</evidence>
<dbReference type="EMBL" id="JADOUF010000001">
    <property type="protein sequence ID" value="MBG6134810.1"/>
    <property type="molecule type" value="Genomic_DNA"/>
</dbReference>